<organism evidence="2 3">
    <name type="scientific">Pseudomonas mandelii</name>
    <dbReference type="NCBI Taxonomy" id="75612"/>
    <lineage>
        <taxon>Bacteria</taxon>
        <taxon>Pseudomonadati</taxon>
        <taxon>Pseudomonadota</taxon>
        <taxon>Gammaproteobacteria</taxon>
        <taxon>Pseudomonadales</taxon>
        <taxon>Pseudomonadaceae</taxon>
        <taxon>Pseudomonas</taxon>
    </lineage>
</organism>
<gene>
    <name evidence="2" type="ORF">HBO26_00915</name>
</gene>
<protein>
    <recommendedName>
        <fullName evidence="4">AlpA family phage regulatory protein</fullName>
    </recommendedName>
</protein>
<accession>A0AB36CP68</accession>
<sequence length="101" mass="11528">MNHHNPNPHYNIPAAGPSVLITMSELAALLHRTRSGVDKLRQRDPNFPKPLKDGTDRRSRIYFVRKEVEDYLQAKLNARETVAYLESASNYLSSTHSPLKD</sequence>
<evidence type="ECO:0008006" key="4">
    <source>
        <dbReference type="Google" id="ProtNLM"/>
    </source>
</evidence>
<reference evidence="2 3" key="1">
    <citation type="journal article" date="2020" name="Front. Microbiol.">
        <title>Genetic Organization of the aprX-lipA2 Operon Affects the Proteolytic Potential of Pseudomonas Species in Milk.</title>
        <authorList>
            <person name="Maier C."/>
            <person name="Huptas C."/>
            <person name="von Neubeck M."/>
            <person name="Scherer S."/>
            <person name="Wenning M."/>
            <person name="Lucking G."/>
        </authorList>
    </citation>
    <scope>NUCLEOTIDE SEQUENCE [LARGE SCALE GENOMIC DNA]</scope>
    <source>
        <strain evidence="2 3">WS 5114</strain>
    </source>
</reference>
<feature type="compositionally biased region" description="Basic and acidic residues" evidence="1">
    <location>
        <begin position="35"/>
        <end position="55"/>
    </location>
</feature>
<evidence type="ECO:0000313" key="3">
    <source>
        <dbReference type="Proteomes" id="UP000548707"/>
    </source>
</evidence>
<dbReference type="AlphaFoldDB" id="A0AB36CP68"/>
<name>A0AB36CP68_9PSED</name>
<dbReference type="RefSeq" id="WP_169856179.1">
    <property type="nucleotide sequence ID" value="NZ_JAAQXV010000001.1"/>
</dbReference>
<evidence type="ECO:0000256" key="1">
    <source>
        <dbReference type="SAM" id="MobiDB-lite"/>
    </source>
</evidence>
<dbReference type="Proteomes" id="UP000548707">
    <property type="component" value="Unassembled WGS sequence"/>
</dbReference>
<evidence type="ECO:0000313" key="2">
    <source>
        <dbReference type="EMBL" id="NMZ77860.1"/>
    </source>
</evidence>
<comment type="caution">
    <text evidence="2">The sequence shown here is derived from an EMBL/GenBank/DDBJ whole genome shotgun (WGS) entry which is preliminary data.</text>
</comment>
<proteinExistence type="predicted"/>
<dbReference type="EMBL" id="JAAQXV010000001">
    <property type="protein sequence ID" value="NMZ77860.1"/>
    <property type="molecule type" value="Genomic_DNA"/>
</dbReference>
<feature type="region of interest" description="Disordered" evidence="1">
    <location>
        <begin position="34"/>
        <end position="55"/>
    </location>
</feature>